<protein>
    <recommendedName>
        <fullName evidence="3">Lipoprotein</fullName>
    </recommendedName>
</protein>
<dbReference type="PROSITE" id="PS51257">
    <property type="entry name" value="PROKAR_LIPOPROTEIN"/>
    <property type="match status" value="1"/>
</dbReference>
<reference evidence="1 2" key="1">
    <citation type="submission" date="2021-02" db="EMBL/GenBank/DDBJ databases">
        <title>De Novo genome assembly of isolated myxobacteria.</title>
        <authorList>
            <person name="Stevens D.C."/>
        </authorList>
    </citation>
    <scope>NUCLEOTIDE SEQUENCE [LARGE SCALE GENOMIC DNA]</scope>
    <source>
        <strain evidence="1 2">SCHIC003</strain>
    </source>
</reference>
<evidence type="ECO:0000313" key="2">
    <source>
        <dbReference type="Proteomes" id="UP000663090"/>
    </source>
</evidence>
<proteinExistence type="predicted"/>
<dbReference type="Proteomes" id="UP000663090">
    <property type="component" value="Chromosome"/>
</dbReference>
<name>A0ABX7NAV8_9BACT</name>
<dbReference type="EMBL" id="CP071091">
    <property type="protein sequence ID" value="QSQ15912.1"/>
    <property type="molecule type" value="Genomic_DNA"/>
</dbReference>
<keyword evidence="2" id="KW-1185">Reference proteome</keyword>
<dbReference type="RefSeq" id="WP_206717598.1">
    <property type="nucleotide sequence ID" value="NZ_CP071091.1"/>
</dbReference>
<gene>
    <name evidence="1" type="ORF">JY572_07630</name>
</gene>
<organism evidence="1 2">
    <name type="scientific">Myxococcus landrumensis</name>
    <dbReference type="NCBI Taxonomy" id="2813577"/>
    <lineage>
        <taxon>Bacteria</taxon>
        <taxon>Pseudomonadati</taxon>
        <taxon>Myxococcota</taxon>
        <taxon>Myxococcia</taxon>
        <taxon>Myxococcales</taxon>
        <taxon>Cystobacterineae</taxon>
        <taxon>Myxococcaceae</taxon>
        <taxon>Myxococcus</taxon>
    </lineage>
</organism>
<evidence type="ECO:0008006" key="3">
    <source>
        <dbReference type="Google" id="ProtNLM"/>
    </source>
</evidence>
<dbReference type="Gene3D" id="2.40.360.20">
    <property type="match status" value="1"/>
</dbReference>
<evidence type="ECO:0000313" key="1">
    <source>
        <dbReference type="EMBL" id="QSQ15912.1"/>
    </source>
</evidence>
<accession>A0ABX7NAV8</accession>
<sequence length="216" mass="23340">MAGTTRTDIEMTRSFGVGGAVLLAAMVLGSGCARRVEAEPEARSATGDVADYYPLAVGNKWTYRLNGRADRSFTVEILKQEEGYFHDNQGGQFSVDAYGLRDPKRYLLRAPLRTGQAWTNVVSVSSTERYQIVQAGGSCDTPAGTFPSCIEVEGRNRVDAKATLINTMTFAPGVGMVRLETAVETANQQRIPQTRLELVSYELKGGASSHGSPPAR</sequence>